<sequence>MKIYTLHHPHNIEKSDLPPLVMALGFFDGVHLGHQQVIGTAVEKANQQGAKSAVMTFDPHPSIVLGHKHKQVQYITPLEEKIKRIELLGVDYFFVVRFTSSFAALNPQEFIDSYIIGLNVRHVVAGFDYTYGRLGKGTMETLPFHSREAFTFTTVEKLEDSEEKISSTRIRQLLNEGEVAEASRLLGRPYEVKGTVIHGDKRGRKIGFPTANIEVEQECLVPQSGVYAVKVKIKEEWYNGVCNIGYRPTFKNPDERSLSIEVHIFDFKQSIYGEEVTVKWYTRLRGEQKFDGIEALVAQIDRDKQKAIDYLKKLD</sequence>
<evidence type="ECO:0000256" key="7">
    <source>
        <dbReference type="ARBA" id="ARBA00022741"/>
    </source>
</evidence>
<dbReference type="OrthoDB" id="9803667at2"/>
<dbReference type="PANTHER" id="PTHR22749">
    <property type="entry name" value="RIBOFLAVIN KINASE/FMN ADENYLYLTRANSFERASE"/>
    <property type="match status" value="1"/>
</dbReference>
<proteinExistence type="inferred from homology"/>
<dbReference type="InterPro" id="IPR015865">
    <property type="entry name" value="Riboflavin_kinase_bac/euk"/>
</dbReference>
<dbReference type="InterPro" id="IPR002606">
    <property type="entry name" value="Riboflavin_kinase_bac"/>
</dbReference>
<evidence type="ECO:0000256" key="1">
    <source>
        <dbReference type="ARBA" id="ARBA00004726"/>
    </source>
</evidence>
<comment type="similarity">
    <text evidence="14">Belongs to the ribF family.</text>
</comment>
<evidence type="ECO:0000256" key="9">
    <source>
        <dbReference type="ARBA" id="ARBA00022827"/>
    </source>
</evidence>
<evidence type="ECO:0000256" key="13">
    <source>
        <dbReference type="ARBA" id="ARBA00049494"/>
    </source>
</evidence>
<dbReference type="GO" id="GO:0009398">
    <property type="term" value="P:FMN biosynthetic process"/>
    <property type="evidence" value="ECO:0007669"/>
    <property type="project" value="UniProtKB-UniRule"/>
</dbReference>
<dbReference type="AlphaFoldDB" id="A0A0F5IB44"/>
<dbReference type="NCBIfam" id="NF004161">
    <property type="entry name" value="PRK05627.1-4"/>
    <property type="match status" value="1"/>
</dbReference>
<dbReference type="InterPro" id="IPR014729">
    <property type="entry name" value="Rossmann-like_a/b/a_fold"/>
</dbReference>
<comment type="catalytic activity">
    <reaction evidence="13 14">
        <text>FMN + ATP + H(+) = FAD + diphosphate</text>
        <dbReference type="Rhea" id="RHEA:17237"/>
        <dbReference type="ChEBI" id="CHEBI:15378"/>
        <dbReference type="ChEBI" id="CHEBI:30616"/>
        <dbReference type="ChEBI" id="CHEBI:33019"/>
        <dbReference type="ChEBI" id="CHEBI:57692"/>
        <dbReference type="ChEBI" id="CHEBI:58210"/>
        <dbReference type="EC" id="2.7.7.2"/>
    </reaction>
</comment>
<keyword evidence="7 14" id="KW-0547">Nucleotide-binding</keyword>
<keyword evidence="10 14" id="KW-0067">ATP-binding</keyword>
<dbReference type="NCBIfam" id="NF004162">
    <property type="entry name" value="PRK05627.1-5"/>
    <property type="match status" value="1"/>
</dbReference>
<dbReference type="InterPro" id="IPR015864">
    <property type="entry name" value="FAD_synthase"/>
</dbReference>
<evidence type="ECO:0000259" key="15">
    <source>
        <dbReference type="SMART" id="SM00904"/>
    </source>
</evidence>
<dbReference type="GO" id="GO:0009231">
    <property type="term" value="P:riboflavin biosynthetic process"/>
    <property type="evidence" value="ECO:0007669"/>
    <property type="project" value="InterPro"/>
</dbReference>
<keyword evidence="6 14" id="KW-0548">Nucleotidyltransferase</keyword>
<dbReference type="Gene3D" id="3.40.50.620">
    <property type="entry name" value="HUPs"/>
    <property type="match status" value="1"/>
</dbReference>
<evidence type="ECO:0000256" key="8">
    <source>
        <dbReference type="ARBA" id="ARBA00022777"/>
    </source>
</evidence>
<evidence type="ECO:0000256" key="5">
    <source>
        <dbReference type="ARBA" id="ARBA00022679"/>
    </source>
</evidence>
<dbReference type="UniPathway" id="UPA00276">
    <property type="reaction ID" value="UER00406"/>
</dbReference>
<dbReference type="RefSeq" id="WP_039232634.1">
    <property type="nucleotide sequence ID" value="NZ_JWIQ02000003.1"/>
</dbReference>
<dbReference type="InterPro" id="IPR004821">
    <property type="entry name" value="Cyt_trans-like"/>
</dbReference>
<dbReference type="InterPro" id="IPR023468">
    <property type="entry name" value="Riboflavin_kinase"/>
</dbReference>
<keyword evidence="3 14" id="KW-0285">Flavoprotein</keyword>
<dbReference type="PANTHER" id="PTHR22749:SF6">
    <property type="entry name" value="RIBOFLAVIN KINASE"/>
    <property type="match status" value="1"/>
</dbReference>
<dbReference type="EC" id="2.7.7.2" evidence="14"/>
<dbReference type="PIRSF" id="PIRSF004491">
    <property type="entry name" value="FAD_Synth"/>
    <property type="match status" value="1"/>
</dbReference>
<dbReference type="Pfam" id="PF01687">
    <property type="entry name" value="Flavokinase"/>
    <property type="match status" value="1"/>
</dbReference>
<evidence type="ECO:0000313" key="16">
    <source>
        <dbReference type="EMBL" id="KKB42402.1"/>
    </source>
</evidence>
<protein>
    <recommendedName>
        <fullName evidence="14">Riboflavin biosynthesis protein</fullName>
    </recommendedName>
    <domain>
        <recommendedName>
            <fullName evidence="14">Riboflavin kinase</fullName>
            <ecNumber evidence="14">2.7.1.26</ecNumber>
        </recommendedName>
        <alternativeName>
            <fullName evidence="14">Flavokinase</fullName>
        </alternativeName>
    </domain>
    <domain>
        <recommendedName>
            <fullName evidence="14">FMN adenylyltransferase</fullName>
            <ecNumber evidence="14">2.7.7.2</ecNumber>
        </recommendedName>
        <alternativeName>
            <fullName evidence="14">FAD pyrophosphorylase</fullName>
        </alternativeName>
        <alternativeName>
            <fullName evidence="14">FAD synthase</fullName>
        </alternativeName>
    </domain>
</protein>
<dbReference type="CDD" id="cd02064">
    <property type="entry name" value="FAD_synthetase_N"/>
    <property type="match status" value="1"/>
</dbReference>
<dbReference type="GO" id="GO:0008531">
    <property type="term" value="F:riboflavin kinase activity"/>
    <property type="evidence" value="ECO:0007669"/>
    <property type="project" value="UniProtKB-UniRule"/>
</dbReference>
<dbReference type="SMART" id="SM00904">
    <property type="entry name" value="Flavokinase"/>
    <property type="match status" value="1"/>
</dbReference>
<feature type="domain" description="Riboflavin kinase" evidence="15">
    <location>
        <begin position="185"/>
        <end position="312"/>
    </location>
</feature>
<keyword evidence="11" id="KW-0511">Multifunctional enzyme</keyword>
<evidence type="ECO:0000256" key="12">
    <source>
        <dbReference type="ARBA" id="ARBA00047880"/>
    </source>
</evidence>
<dbReference type="Pfam" id="PF06574">
    <property type="entry name" value="FAD_syn"/>
    <property type="match status" value="1"/>
</dbReference>
<reference evidence="16" key="1">
    <citation type="submission" date="2015-02" db="EMBL/GenBank/DDBJ databases">
        <title>Genome Assembly of Bacillaceae bacterium MTCC 8252.</title>
        <authorList>
            <person name="Verma A."/>
            <person name="Khatri I."/>
            <person name="Mual P."/>
            <person name="Subramanian S."/>
            <person name="Krishnamurthi S."/>
        </authorList>
    </citation>
    <scope>NUCLEOTIDE SEQUENCE [LARGE SCALE GENOMIC DNA]</scope>
    <source>
        <strain evidence="16">MTCC 8252</strain>
    </source>
</reference>
<dbReference type="FunFam" id="2.40.30.30:FF:000004">
    <property type="entry name" value="Riboflavin biosynthesis protein"/>
    <property type="match status" value="1"/>
</dbReference>
<evidence type="ECO:0000256" key="11">
    <source>
        <dbReference type="ARBA" id="ARBA00023268"/>
    </source>
</evidence>
<comment type="caution">
    <text evidence="16">The sequence shown here is derived from an EMBL/GenBank/DDBJ whole genome shotgun (WGS) entry which is preliminary data.</text>
</comment>
<accession>A0A0F5IB44</accession>
<comment type="pathway">
    <text evidence="2 14">Cofactor biosynthesis; FMN biosynthesis; FMN from riboflavin (ATP route): step 1/1.</text>
</comment>
<evidence type="ECO:0000256" key="2">
    <source>
        <dbReference type="ARBA" id="ARBA00005201"/>
    </source>
</evidence>
<accession>A0A0F5I1D3</accession>
<evidence type="ECO:0000256" key="6">
    <source>
        <dbReference type="ARBA" id="ARBA00022695"/>
    </source>
</evidence>
<comment type="catalytic activity">
    <reaction evidence="12 14">
        <text>riboflavin + ATP = FMN + ADP + H(+)</text>
        <dbReference type="Rhea" id="RHEA:14357"/>
        <dbReference type="ChEBI" id="CHEBI:15378"/>
        <dbReference type="ChEBI" id="CHEBI:30616"/>
        <dbReference type="ChEBI" id="CHEBI:57986"/>
        <dbReference type="ChEBI" id="CHEBI:58210"/>
        <dbReference type="ChEBI" id="CHEBI:456216"/>
        <dbReference type="EC" id="2.7.1.26"/>
    </reaction>
</comment>
<dbReference type="SUPFAM" id="SSF52374">
    <property type="entry name" value="Nucleotidylyl transferase"/>
    <property type="match status" value="1"/>
</dbReference>
<dbReference type="InterPro" id="IPR023465">
    <property type="entry name" value="Riboflavin_kinase_dom_sf"/>
</dbReference>
<dbReference type="Gene3D" id="2.40.30.30">
    <property type="entry name" value="Riboflavin kinase-like"/>
    <property type="match status" value="1"/>
</dbReference>
<dbReference type="Proteomes" id="UP000031563">
    <property type="component" value="Unassembled WGS sequence"/>
</dbReference>
<name>A0A0F5IB44_BACTR</name>
<dbReference type="GO" id="GO:0006747">
    <property type="term" value="P:FAD biosynthetic process"/>
    <property type="evidence" value="ECO:0007669"/>
    <property type="project" value="UniProtKB-UniRule"/>
</dbReference>
<dbReference type="SUPFAM" id="SSF82114">
    <property type="entry name" value="Riboflavin kinase-like"/>
    <property type="match status" value="1"/>
</dbReference>
<evidence type="ECO:0000256" key="3">
    <source>
        <dbReference type="ARBA" id="ARBA00022630"/>
    </source>
</evidence>
<evidence type="ECO:0000256" key="4">
    <source>
        <dbReference type="ARBA" id="ARBA00022643"/>
    </source>
</evidence>
<keyword evidence="4 14" id="KW-0288">FMN</keyword>
<keyword evidence="9 14" id="KW-0274">FAD</keyword>
<comment type="pathway">
    <text evidence="1 14">Cofactor biosynthesis; FAD biosynthesis; FAD from FMN: step 1/1.</text>
</comment>
<evidence type="ECO:0000256" key="14">
    <source>
        <dbReference type="PIRNR" id="PIRNR004491"/>
    </source>
</evidence>
<dbReference type="NCBIfam" id="NF004160">
    <property type="entry name" value="PRK05627.1-3"/>
    <property type="match status" value="1"/>
</dbReference>
<keyword evidence="17" id="KW-1185">Reference proteome</keyword>
<gene>
    <name evidence="16" type="ORF">QY95_00251</name>
</gene>
<dbReference type="STRING" id="1221996.QY95_00251"/>
<dbReference type="GO" id="GO:0005524">
    <property type="term" value="F:ATP binding"/>
    <property type="evidence" value="ECO:0007669"/>
    <property type="project" value="UniProtKB-UniRule"/>
</dbReference>
<dbReference type="FunFam" id="3.40.50.620:FF:000021">
    <property type="entry name" value="Riboflavin biosynthesis protein"/>
    <property type="match status" value="1"/>
</dbReference>
<evidence type="ECO:0000256" key="10">
    <source>
        <dbReference type="ARBA" id="ARBA00022840"/>
    </source>
</evidence>
<keyword evidence="8 14" id="KW-0418">Kinase</keyword>
<dbReference type="UniPathway" id="UPA00277">
    <property type="reaction ID" value="UER00407"/>
</dbReference>
<dbReference type="NCBIfam" id="TIGR00083">
    <property type="entry name" value="ribF"/>
    <property type="match status" value="1"/>
</dbReference>
<dbReference type="GO" id="GO:0003919">
    <property type="term" value="F:FMN adenylyltransferase activity"/>
    <property type="evidence" value="ECO:0007669"/>
    <property type="project" value="UniProtKB-UniRule"/>
</dbReference>
<dbReference type="EMBL" id="JWIR02000012">
    <property type="protein sequence ID" value="KKB42402.1"/>
    <property type="molecule type" value="Genomic_DNA"/>
</dbReference>
<organism evidence="16 17">
    <name type="scientific">Bacillus thermotolerans</name>
    <name type="common">Quasibacillus thermotolerans</name>
    <dbReference type="NCBI Taxonomy" id="1221996"/>
    <lineage>
        <taxon>Bacteria</taxon>
        <taxon>Bacillati</taxon>
        <taxon>Bacillota</taxon>
        <taxon>Bacilli</taxon>
        <taxon>Bacillales</taxon>
        <taxon>Bacillaceae</taxon>
        <taxon>Bacillus</taxon>
    </lineage>
</organism>
<dbReference type="NCBIfam" id="TIGR00125">
    <property type="entry name" value="cyt_tran_rel"/>
    <property type="match status" value="1"/>
</dbReference>
<dbReference type="EC" id="2.7.1.26" evidence="14"/>
<evidence type="ECO:0000313" key="17">
    <source>
        <dbReference type="Proteomes" id="UP000031563"/>
    </source>
</evidence>
<keyword evidence="5 14" id="KW-0808">Transferase</keyword>